<evidence type="ECO:0000313" key="1">
    <source>
        <dbReference type="EMBL" id="VFU56111.1"/>
    </source>
</evidence>
<name>A0A6N2MP23_SALVM</name>
<proteinExistence type="predicted"/>
<sequence>MFRLLDEILHYQYTIIDLVSATWMSSTSLTQKKKGNGGYPLGSNLKVKLPLDGSSVVFQDVKCRSKPVIEFLPIFIPGRSEFSGSLSSSSLTTRFPESKSSATGFLADLEVLEDQMMLSLTRSPSLVIFNTPDELVRGVSLLATQTTVMMDTLLYHIPKYRFLELPGLKNPILKLPSAETMLSPSLIEKMDSYRSIFSSRSEGVASSSASRDPWRFMDPFYDLRQ</sequence>
<gene>
    <name evidence="1" type="ORF">SVIM_LOCUS401243</name>
</gene>
<organism evidence="1">
    <name type="scientific">Salix viminalis</name>
    <name type="common">Common osier</name>
    <name type="synonym">Basket willow</name>
    <dbReference type="NCBI Taxonomy" id="40686"/>
    <lineage>
        <taxon>Eukaryota</taxon>
        <taxon>Viridiplantae</taxon>
        <taxon>Streptophyta</taxon>
        <taxon>Embryophyta</taxon>
        <taxon>Tracheophyta</taxon>
        <taxon>Spermatophyta</taxon>
        <taxon>Magnoliopsida</taxon>
        <taxon>eudicotyledons</taxon>
        <taxon>Gunneridae</taxon>
        <taxon>Pentapetalae</taxon>
        <taxon>rosids</taxon>
        <taxon>fabids</taxon>
        <taxon>Malpighiales</taxon>
        <taxon>Salicaceae</taxon>
        <taxon>Saliceae</taxon>
        <taxon>Salix</taxon>
    </lineage>
</organism>
<dbReference type="AlphaFoldDB" id="A0A6N2MP23"/>
<reference evidence="1" key="1">
    <citation type="submission" date="2019-03" db="EMBL/GenBank/DDBJ databases">
        <authorList>
            <person name="Mank J."/>
            <person name="Almeida P."/>
        </authorList>
    </citation>
    <scope>NUCLEOTIDE SEQUENCE</scope>
    <source>
        <strain evidence="1">78183</strain>
    </source>
</reference>
<accession>A0A6N2MP23</accession>
<protein>
    <submittedName>
        <fullName evidence="1">Uncharacterized protein</fullName>
    </submittedName>
</protein>
<dbReference type="EMBL" id="CAADRP010001918">
    <property type="protein sequence ID" value="VFU56111.1"/>
    <property type="molecule type" value="Genomic_DNA"/>
</dbReference>